<gene>
    <name evidence="22" type="ORF">OTU49_017373</name>
</gene>
<dbReference type="CDD" id="cd23439">
    <property type="entry name" value="beta-trefoil_Ricin_GALNT10-like"/>
    <property type="match status" value="1"/>
</dbReference>
<evidence type="ECO:0000256" key="8">
    <source>
        <dbReference type="ARBA" id="ARBA00022692"/>
    </source>
</evidence>
<dbReference type="InterPro" id="IPR000772">
    <property type="entry name" value="Ricin_B_lectin"/>
</dbReference>
<dbReference type="FunFam" id="3.90.550.10:FF:000029">
    <property type="entry name" value="Polypeptide N-acetylgalactosaminyltransferase"/>
    <property type="match status" value="1"/>
</dbReference>
<keyword evidence="15 20" id="KW-1015">Disulfide bond</keyword>
<evidence type="ECO:0000256" key="3">
    <source>
        <dbReference type="ARBA" id="ARBA00004922"/>
    </source>
</evidence>
<dbReference type="Pfam" id="PF00535">
    <property type="entry name" value="Glycos_transf_2"/>
    <property type="match status" value="1"/>
</dbReference>
<keyword evidence="17 20" id="KW-0464">Manganese</keyword>
<evidence type="ECO:0000313" key="23">
    <source>
        <dbReference type="Proteomes" id="UP001445076"/>
    </source>
</evidence>
<proteinExistence type="inferred from homology"/>
<dbReference type="Proteomes" id="UP001445076">
    <property type="component" value="Unassembled WGS sequence"/>
</dbReference>
<evidence type="ECO:0000256" key="2">
    <source>
        <dbReference type="ARBA" id="ARBA00004323"/>
    </source>
</evidence>
<organism evidence="22 23">
    <name type="scientific">Cherax quadricarinatus</name>
    <name type="common">Australian red claw crayfish</name>
    <dbReference type="NCBI Taxonomy" id="27406"/>
    <lineage>
        <taxon>Eukaryota</taxon>
        <taxon>Metazoa</taxon>
        <taxon>Ecdysozoa</taxon>
        <taxon>Arthropoda</taxon>
        <taxon>Crustacea</taxon>
        <taxon>Multicrustacea</taxon>
        <taxon>Malacostraca</taxon>
        <taxon>Eumalacostraca</taxon>
        <taxon>Eucarida</taxon>
        <taxon>Decapoda</taxon>
        <taxon>Pleocyemata</taxon>
        <taxon>Astacidea</taxon>
        <taxon>Parastacoidea</taxon>
        <taxon>Parastacidae</taxon>
        <taxon>Cherax</taxon>
    </lineage>
</organism>
<evidence type="ECO:0000256" key="20">
    <source>
        <dbReference type="RuleBase" id="RU361242"/>
    </source>
</evidence>
<dbReference type="Gene3D" id="2.80.10.50">
    <property type="match status" value="1"/>
</dbReference>
<keyword evidence="13 20" id="KW-0333">Golgi apparatus</keyword>
<evidence type="ECO:0000256" key="13">
    <source>
        <dbReference type="ARBA" id="ARBA00023034"/>
    </source>
</evidence>
<evidence type="ECO:0000256" key="18">
    <source>
        <dbReference type="ARBA" id="ARBA00050905"/>
    </source>
</evidence>
<dbReference type="AlphaFoldDB" id="A0AAW0XP46"/>
<keyword evidence="10 20" id="KW-0430">Lectin</keyword>
<dbReference type="EC" id="2.4.1.-" evidence="20"/>
<evidence type="ECO:0000256" key="6">
    <source>
        <dbReference type="ARBA" id="ARBA00022676"/>
    </source>
</evidence>
<dbReference type="GO" id="GO:0006493">
    <property type="term" value="P:protein O-linked glycosylation"/>
    <property type="evidence" value="ECO:0007669"/>
    <property type="project" value="TreeGrafter"/>
</dbReference>
<keyword evidence="16" id="KW-0325">Glycoprotein</keyword>
<keyword evidence="9" id="KW-0479">Metal-binding</keyword>
<comment type="cofactor">
    <cofactor evidence="1 20">
        <name>Mn(2+)</name>
        <dbReference type="ChEBI" id="CHEBI:29035"/>
    </cofactor>
</comment>
<dbReference type="Gene3D" id="3.90.550.10">
    <property type="entry name" value="Spore Coat Polysaccharide Biosynthesis Protein SpsA, Chain A"/>
    <property type="match status" value="1"/>
</dbReference>
<dbReference type="InterPro" id="IPR001173">
    <property type="entry name" value="Glyco_trans_2-like"/>
</dbReference>
<comment type="catalytic activity">
    <reaction evidence="18">
        <text>L-threonyl-[protein] + UDP-N-acetyl-alpha-D-galactosamine = a 3-O-[N-acetyl-alpha-D-galactosaminyl]-L-threonyl-[protein] + UDP + H(+)</text>
        <dbReference type="Rhea" id="RHEA:52424"/>
        <dbReference type="Rhea" id="RHEA-COMP:11060"/>
        <dbReference type="Rhea" id="RHEA-COMP:11689"/>
        <dbReference type="ChEBI" id="CHEBI:15378"/>
        <dbReference type="ChEBI" id="CHEBI:30013"/>
        <dbReference type="ChEBI" id="CHEBI:58223"/>
        <dbReference type="ChEBI" id="CHEBI:67138"/>
        <dbReference type="ChEBI" id="CHEBI:87075"/>
        <dbReference type="EC" id="2.4.1.41"/>
    </reaction>
</comment>
<keyword evidence="12" id="KW-1133">Transmembrane helix</keyword>
<sequence>MRLRRNLMWWTKITLTLLVFLAGTYFTVRQALHDARDVSVQVRKVTPQAKALEHKIIATPANEPVVPRGYKDWHDYDRLFKESKQIGPGEQGQAYNLPPKYQNERDLLYKVNGFNARASDDIALNRSLQDIRHPKCKEKLYLEALPTASVVVPFHNEHWTTLLRTAISAVNRSPDTLLLEVILVDDASTKAFLKDKLDDYVRENLPKVRVVHLPRRSGLIRARLAGAKVARGDVLIFLDSHTECTTNWLPPLLEPIAKDYRTCVCPFIDVIDFETFAYRAQDEGARGAFDWELFYKRLPLLEEDKKNMPEPFKSPVMAGGLFAISSKFFWELGGYDPGLDIWGGEQYELSFKIWQCGGIMVDAPCSRIGHIYRKFAPFPNPGVGDFVGRNYRRVAEVWMDEYAEYLYKRRPSYLKLDAGDLTEQKAIRKRLNCKSFKWFMTQVAFDLTKVYPPVEPPNFASGKIQSVASSNLCVDTRFKHHGDRFDLQECGRGGEQTFHLTWHKDIRPGKRPVCWDVSSGDAQAPILLYNCHGMGGNQLWRYDPEKQWLVHGGNPRCLDSNPGNKEIFVSTCNPQLETQKWKFENFDAVRLAKWDQAGPEL</sequence>
<evidence type="ECO:0000256" key="12">
    <source>
        <dbReference type="ARBA" id="ARBA00022989"/>
    </source>
</evidence>
<comment type="subcellular location">
    <subcellularLocation>
        <location evidence="2 20">Golgi apparatus membrane</location>
        <topology evidence="2 20">Single-pass type II membrane protein</topology>
    </subcellularLocation>
</comment>
<keyword evidence="14" id="KW-0472">Membrane</keyword>
<dbReference type="InterPro" id="IPR045885">
    <property type="entry name" value="GalNAc-T"/>
</dbReference>
<dbReference type="GO" id="GO:0004653">
    <property type="term" value="F:polypeptide N-acetylgalactosaminyltransferase activity"/>
    <property type="evidence" value="ECO:0007669"/>
    <property type="project" value="UniProtKB-EC"/>
</dbReference>
<evidence type="ECO:0000256" key="7">
    <source>
        <dbReference type="ARBA" id="ARBA00022679"/>
    </source>
</evidence>
<comment type="similarity">
    <text evidence="4 20">Belongs to the glycosyltransferase 2 family. GalNAc-T subfamily.</text>
</comment>
<evidence type="ECO:0000256" key="10">
    <source>
        <dbReference type="ARBA" id="ARBA00022734"/>
    </source>
</evidence>
<dbReference type="Pfam" id="PF00652">
    <property type="entry name" value="Ricin_B_lectin"/>
    <property type="match status" value="1"/>
</dbReference>
<evidence type="ECO:0000256" key="4">
    <source>
        <dbReference type="ARBA" id="ARBA00005680"/>
    </source>
</evidence>
<dbReference type="CDD" id="cd02510">
    <property type="entry name" value="pp-GalNAc-T"/>
    <property type="match status" value="1"/>
</dbReference>
<dbReference type="SUPFAM" id="SSF50370">
    <property type="entry name" value="Ricin B-like lectins"/>
    <property type="match status" value="1"/>
</dbReference>
<keyword evidence="7 20" id="KW-0808">Transferase</keyword>
<comment type="pathway">
    <text evidence="3 20">Protein modification; protein glycosylation.</text>
</comment>
<dbReference type="EMBL" id="JARKIK010000018">
    <property type="protein sequence ID" value="KAK8746355.1"/>
    <property type="molecule type" value="Genomic_DNA"/>
</dbReference>
<dbReference type="SUPFAM" id="SSF53448">
    <property type="entry name" value="Nucleotide-diphospho-sugar transferases"/>
    <property type="match status" value="1"/>
</dbReference>
<comment type="catalytic activity">
    <reaction evidence="19">
        <text>L-seryl-[protein] + UDP-N-acetyl-alpha-D-galactosamine = a 3-O-[N-acetyl-alpha-D-galactosaminyl]-L-seryl-[protein] + UDP + H(+)</text>
        <dbReference type="Rhea" id="RHEA:23956"/>
        <dbReference type="Rhea" id="RHEA-COMP:9863"/>
        <dbReference type="Rhea" id="RHEA-COMP:12788"/>
        <dbReference type="ChEBI" id="CHEBI:15378"/>
        <dbReference type="ChEBI" id="CHEBI:29999"/>
        <dbReference type="ChEBI" id="CHEBI:53604"/>
        <dbReference type="ChEBI" id="CHEBI:58223"/>
        <dbReference type="ChEBI" id="CHEBI:67138"/>
        <dbReference type="EC" id="2.4.1.41"/>
    </reaction>
</comment>
<dbReference type="GO" id="GO:0030246">
    <property type="term" value="F:carbohydrate binding"/>
    <property type="evidence" value="ECO:0007669"/>
    <property type="project" value="UniProtKB-KW"/>
</dbReference>
<evidence type="ECO:0000256" key="5">
    <source>
        <dbReference type="ARBA" id="ARBA00012644"/>
    </source>
</evidence>
<evidence type="ECO:0000256" key="14">
    <source>
        <dbReference type="ARBA" id="ARBA00023136"/>
    </source>
</evidence>
<dbReference type="GO" id="GO:0046872">
    <property type="term" value="F:metal ion binding"/>
    <property type="evidence" value="ECO:0007669"/>
    <property type="project" value="UniProtKB-KW"/>
</dbReference>
<dbReference type="InterPro" id="IPR035992">
    <property type="entry name" value="Ricin_B-like_lectins"/>
</dbReference>
<evidence type="ECO:0000256" key="19">
    <source>
        <dbReference type="ARBA" id="ARBA00052209"/>
    </source>
</evidence>
<dbReference type="SMART" id="SM00458">
    <property type="entry name" value="RICIN"/>
    <property type="match status" value="1"/>
</dbReference>
<dbReference type="GO" id="GO:0000139">
    <property type="term" value="C:Golgi membrane"/>
    <property type="evidence" value="ECO:0007669"/>
    <property type="project" value="UniProtKB-SubCell"/>
</dbReference>
<reference evidence="22 23" key="1">
    <citation type="journal article" date="2024" name="BMC Genomics">
        <title>Genome assembly of redclaw crayfish (Cherax quadricarinatus) provides insights into its immune adaptation and hypoxia tolerance.</title>
        <authorList>
            <person name="Liu Z."/>
            <person name="Zheng J."/>
            <person name="Li H."/>
            <person name="Fang K."/>
            <person name="Wang S."/>
            <person name="He J."/>
            <person name="Zhou D."/>
            <person name="Weng S."/>
            <person name="Chi M."/>
            <person name="Gu Z."/>
            <person name="He J."/>
            <person name="Li F."/>
            <person name="Wang M."/>
        </authorList>
    </citation>
    <scope>NUCLEOTIDE SEQUENCE [LARGE SCALE GENOMIC DNA]</scope>
    <source>
        <strain evidence="22">ZL_2023a</strain>
    </source>
</reference>
<dbReference type="PROSITE" id="PS50231">
    <property type="entry name" value="RICIN_B_LECTIN"/>
    <property type="match status" value="1"/>
</dbReference>
<evidence type="ECO:0000256" key="11">
    <source>
        <dbReference type="ARBA" id="ARBA00022968"/>
    </source>
</evidence>
<evidence type="ECO:0000256" key="17">
    <source>
        <dbReference type="ARBA" id="ARBA00023211"/>
    </source>
</evidence>
<keyword evidence="8" id="KW-0812">Transmembrane</keyword>
<comment type="caution">
    <text evidence="22">The sequence shown here is derived from an EMBL/GenBank/DDBJ whole genome shotgun (WGS) entry which is preliminary data.</text>
</comment>
<evidence type="ECO:0000256" key="1">
    <source>
        <dbReference type="ARBA" id="ARBA00001936"/>
    </source>
</evidence>
<evidence type="ECO:0000256" key="16">
    <source>
        <dbReference type="ARBA" id="ARBA00023180"/>
    </source>
</evidence>
<dbReference type="InterPro" id="IPR029044">
    <property type="entry name" value="Nucleotide-diphossugar_trans"/>
</dbReference>
<keyword evidence="11" id="KW-0735">Signal-anchor</keyword>
<evidence type="ECO:0000256" key="9">
    <source>
        <dbReference type="ARBA" id="ARBA00022723"/>
    </source>
</evidence>
<feature type="domain" description="Ricin B lectin" evidence="21">
    <location>
        <begin position="462"/>
        <end position="584"/>
    </location>
</feature>
<dbReference type="FunFam" id="2.80.10.50:FF:000011">
    <property type="entry name" value="Polypeptide N-acetylgalactosaminyltransferase"/>
    <property type="match status" value="1"/>
</dbReference>
<accession>A0AAW0XP46</accession>
<dbReference type="PANTHER" id="PTHR11675">
    <property type="entry name" value="N-ACETYLGALACTOSAMINYLTRANSFERASE"/>
    <property type="match status" value="1"/>
</dbReference>
<evidence type="ECO:0000313" key="22">
    <source>
        <dbReference type="EMBL" id="KAK8746355.1"/>
    </source>
</evidence>
<evidence type="ECO:0000259" key="21">
    <source>
        <dbReference type="SMART" id="SM00458"/>
    </source>
</evidence>
<protein>
    <recommendedName>
        <fullName evidence="5 20">Polypeptide N-acetylgalactosaminyltransferase</fullName>
        <ecNumber evidence="20">2.4.1.-</ecNumber>
    </recommendedName>
    <alternativeName>
        <fullName evidence="20">Protein-UDP acetylgalactosaminyltransferase</fullName>
    </alternativeName>
</protein>
<evidence type="ECO:0000256" key="15">
    <source>
        <dbReference type="ARBA" id="ARBA00023157"/>
    </source>
</evidence>
<name>A0AAW0XP46_CHEQU</name>
<keyword evidence="23" id="KW-1185">Reference proteome</keyword>
<keyword evidence="6 20" id="KW-0328">Glycosyltransferase</keyword>
<dbReference type="PANTHER" id="PTHR11675:SF134">
    <property type="entry name" value="N-ACETYLGALACTOSAMINYLTRANSFERASE 4-RELATED"/>
    <property type="match status" value="1"/>
</dbReference>